<feature type="transmembrane region" description="Helical" evidence="1">
    <location>
        <begin position="158"/>
        <end position="177"/>
    </location>
</feature>
<feature type="transmembrane region" description="Helical" evidence="1">
    <location>
        <begin position="7"/>
        <end position="29"/>
    </location>
</feature>
<feature type="transmembrane region" description="Helical" evidence="1">
    <location>
        <begin position="183"/>
        <end position="199"/>
    </location>
</feature>
<keyword evidence="1" id="KW-0812">Transmembrane</keyword>
<evidence type="ECO:0000256" key="1">
    <source>
        <dbReference type="SAM" id="Phobius"/>
    </source>
</evidence>
<dbReference type="EMBL" id="JBHTNH010000025">
    <property type="protein sequence ID" value="MFD1362381.1"/>
    <property type="molecule type" value="Genomic_DNA"/>
</dbReference>
<dbReference type="InterPro" id="IPR038750">
    <property type="entry name" value="YczE/YyaS-like"/>
</dbReference>
<evidence type="ECO:0000313" key="3">
    <source>
        <dbReference type="Proteomes" id="UP001597178"/>
    </source>
</evidence>
<feature type="transmembrane region" description="Helical" evidence="1">
    <location>
        <begin position="110"/>
        <end position="137"/>
    </location>
</feature>
<organism evidence="2 3">
    <name type="scientific">Lentibacillus salinarum</name>
    <dbReference type="NCBI Taxonomy" id="446820"/>
    <lineage>
        <taxon>Bacteria</taxon>
        <taxon>Bacillati</taxon>
        <taxon>Bacillota</taxon>
        <taxon>Bacilli</taxon>
        <taxon>Bacillales</taxon>
        <taxon>Bacillaceae</taxon>
        <taxon>Lentibacillus</taxon>
    </lineage>
</organism>
<keyword evidence="3" id="KW-1185">Reference proteome</keyword>
<dbReference type="Pfam" id="PF19700">
    <property type="entry name" value="DUF6198"/>
    <property type="match status" value="1"/>
</dbReference>
<keyword evidence="1" id="KW-1133">Transmembrane helix</keyword>
<reference evidence="3" key="1">
    <citation type="journal article" date="2019" name="Int. J. Syst. Evol. Microbiol.">
        <title>The Global Catalogue of Microorganisms (GCM) 10K type strain sequencing project: providing services to taxonomists for standard genome sequencing and annotation.</title>
        <authorList>
            <consortium name="The Broad Institute Genomics Platform"/>
            <consortium name="The Broad Institute Genome Sequencing Center for Infectious Disease"/>
            <person name="Wu L."/>
            <person name="Ma J."/>
        </authorList>
    </citation>
    <scope>NUCLEOTIDE SEQUENCE [LARGE SCALE GENOMIC DNA]</scope>
    <source>
        <strain evidence="3">CCUG 54822</strain>
    </source>
</reference>
<accession>A0ABW3ZVJ9</accession>
<sequence length="228" mass="24897">MKQLKRIILLSTLITINGFAVSLTLKAAIGVGAWDALAQSISYLSGIKVGTIGIILNSSCVLGQWILLRKHFSFRHLLQVPVSILLGIVVNVFLYDVFSSIIIDSYAVNLMLLIIGYVIIAGAVGSIMVLDVVTFALEGSCMALAKTTKLKFTVVRQWADILSILFAVLFTFGFSLPPTIREGTIIGMLIFAPLMGFFMKRIRVVFRKLGLIEEVNNIDVDKGSVSVV</sequence>
<keyword evidence="1" id="KW-0472">Membrane</keyword>
<dbReference type="Proteomes" id="UP001597178">
    <property type="component" value="Unassembled WGS sequence"/>
</dbReference>
<name>A0ABW3ZVJ9_9BACI</name>
<dbReference type="PANTHER" id="PTHR40078">
    <property type="entry name" value="INTEGRAL MEMBRANE PROTEIN-RELATED"/>
    <property type="match status" value="1"/>
</dbReference>
<dbReference type="RefSeq" id="WP_382400867.1">
    <property type="nucleotide sequence ID" value="NZ_JBHTNH010000025.1"/>
</dbReference>
<proteinExistence type="predicted"/>
<evidence type="ECO:0000313" key="2">
    <source>
        <dbReference type="EMBL" id="MFD1362381.1"/>
    </source>
</evidence>
<comment type="caution">
    <text evidence="2">The sequence shown here is derived from an EMBL/GenBank/DDBJ whole genome shotgun (WGS) entry which is preliminary data.</text>
</comment>
<gene>
    <name evidence="2" type="ORF">ACFQ4A_12010</name>
</gene>
<feature type="transmembrane region" description="Helical" evidence="1">
    <location>
        <begin position="80"/>
        <end position="98"/>
    </location>
</feature>
<feature type="transmembrane region" description="Helical" evidence="1">
    <location>
        <begin position="49"/>
        <end position="68"/>
    </location>
</feature>
<protein>
    <submittedName>
        <fullName evidence="2">YitT family protein</fullName>
    </submittedName>
</protein>
<dbReference type="PANTHER" id="PTHR40078:SF1">
    <property type="entry name" value="INTEGRAL MEMBRANE PROTEIN"/>
    <property type="match status" value="1"/>
</dbReference>